<dbReference type="Gene3D" id="2.60.120.200">
    <property type="match status" value="1"/>
</dbReference>
<accession>A0AAD1C6S3</accession>
<dbReference type="AlphaFoldDB" id="A0AAD1C6S3"/>
<dbReference type="Proteomes" id="UP000217792">
    <property type="component" value="Chromosome"/>
</dbReference>
<evidence type="ECO:0000256" key="2">
    <source>
        <dbReference type="ARBA" id="ARBA00022801"/>
    </source>
</evidence>
<keyword evidence="3" id="KW-0732">Signal</keyword>
<feature type="signal peptide" evidence="3">
    <location>
        <begin position="1"/>
        <end position="28"/>
    </location>
</feature>
<evidence type="ECO:0000256" key="3">
    <source>
        <dbReference type="SAM" id="SignalP"/>
    </source>
</evidence>
<name>A0AAD1C6S3_STRIT</name>
<evidence type="ECO:0000259" key="4">
    <source>
        <dbReference type="PROSITE" id="PS51762"/>
    </source>
</evidence>
<dbReference type="GO" id="GO:0004553">
    <property type="term" value="F:hydrolase activity, hydrolyzing O-glycosyl compounds"/>
    <property type="evidence" value="ECO:0007669"/>
    <property type="project" value="InterPro"/>
</dbReference>
<organism evidence="5 6">
    <name type="scientific">Streptococcus intermedius</name>
    <dbReference type="NCBI Taxonomy" id="1338"/>
    <lineage>
        <taxon>Bacteria</taxon>
        <taxon>Bacillati</taxon>
        <taxon>Bacillota</taxon>
        <taxon>Bacilli</taxon>
        <taxon>Lactobacillales</taxon>
        <taxon>Streptococcaceae</taxon>
        <taxon>Streptococcus</taxon>
        <taxon>Streptococcus anginosus group</taxon>
    </lineage>
</organism>
<dbReference type="CDD" id="cd08023">
    <property type="entry name" value="GH16_laminarinase_like"/>
    <property type="match status" value="1"/>
</dbReference>
<dbReference type="SUPFAM" id="SSF49785">
    <property type="entry name" value="Galactose-binding domain-like"/>
    <property type="match status" value="1"/>
</dbReference>
<dbReference type="InterPro" id="IPR013320">
    <property type="entry name" value="ConA-like_dom_sf"/>
</dbReference>
<dbReference type="Gene3D" id="2.60.120.260">
    <property type="entry name" value="Galactose-binding domain-like"/>
    <property type="match status" value="1"/>
</dbReference>
<dbReference type="InterPro" id="IPR050546">
    <property type="entry name" value="Glycosyl_Hydrlase_16"/>
</dbReference>
<keyword evidence="2" id="KW-0378">Hydrolase</keyword>
<evidence type="ECO:0000313" key="5">
    <source>
        <dbReference type="EMBL" id="BAW16293.1"/>
    </source>
</evidence>
<dbReference type="PROSITE" id="PS51762">
    <property type="entry name" value="GH16_2"/>
    <property type="match status" value="1"/>
</dbReference>
<dbReference type="SUPFAM" id="SSF49899">
    <property type="entry name" value="Concanavalin A-like lectins/glucanases"/>
    <property type="match status" value="1"/>
</dbReference>
<dbReference type="EMBL" id="AP014880">
    <property type="protein sequence ID" value="BAW16293.1"/>
    <property type="molecule type" value="Genomic_DNA"/>
</dbReference>
<gene>
    <name evidence="5" type="ORF">SITYG_03070</name>
</gene>
<feature type="domain" description="GH16" evidence="4">
    <location>
        <begin position="180"/>
        <end position="455"/>
    </location>
</feature>
<dbReference type="Pfam" id="PF02018">
    <property type="entry name" value="CBM_4_9"/>
    <property type="match status" value="1"/>
</dbReference>
<dbReference type="Gene3D" id="2.60.40.10">
    <property type="entry name" value="Immunoglobulins"/>
    <property type="match status" value="1"/>
</dbReference>
<dbReference type="InterPro" id="IPR003305">
    <property type="entry name" value="CenC_carb-bd"/>
</dbReference>
<dbReference type="InterPro" id="IPR013783">
    <property type="entry name" value="Ig-like_fold"/>
</dbReference>
<proteinExistence type="inferred from homology"/>
<feature type="chain" id="PRO_5042025534" description="GH16 domain-containing protein" evidence="3">
    <location>
        <begin position="29"/>
        <end position="565"/>
    </location>
</feature>
<reference evidence="5 6" key="1">
    <citation type="journal article" date="2017" name="Infect. Immun.">
        <title>Characterization of the Pathogenicity of Streptococcus intermedius TYG1620 Isolated from a Human Brain Abscess Based on the Complete Genome Sequence with Transcriptome Analysis and Transposon Mutagenesis in a Murine Subcutaneous Abscess Model.</title>
        <authorList>
            <person name="Hasegawa N."/>
            <person name="Sekizuka T."/>
            <person name="Sugi Y."/>
            <person name="Kawakami N."/>
            <person name="Ogasawara Y."/>
            <person name="Kato K."/>
            <person name="Yamashita A."/>
            <person name="Takeuchi F."/>
            <person name="Kuroda M."/>
        </authorList>
    </citation>
    <scope>NUCLEOTIDE SEQUENCE [LARGE SCALE GENOMIC DNA]</scope>
    <source>
        <strain evidence="5 6">TYG1620</strain>
    </source>
</reference>
<dbReference type="PANTHER" id="PTHR10963">
    <property type="entry name" value="GLYCOSYL HYDROLASE-RELATED"/>
    <property type="match status" value="1"/>
</dbReference>
<dbReference type="Pfam" id="PF00722">
    <property type="entry name" value="Glyco_hydro_16"/>
    <property type="match status" value="1"/>
</dbReference>
<evidence type="ECO:0000313" key="6">
    <source>
        <dbReference type="Proteomes" id="UP000217792"/>
    </source>
</evidence>
<comment type="similarity">
    <text evidence="1">Belongs to the glycosyl hydrolase 16 family.</text>
</comment>
<evidence type="ECO:0000256" key="1">
    <source>
        <dbReference type="ARBA" id="ARBA00006865"/>
    </source>
</evidence>
<protein>
    <recommendedName>
        <fullName evidence="4">GH16 domain-containing protein</fullName>
    </recommendedName>
</protein>
<dbReference type="GO" id="GO:0005975">
    <property type="term" value="P:carbohydrate metabolic process"/>
    <property type="evidence" value="ECO:0007669"/>
    <property type="project" value="InterPro"/>
</dbReference>
<dbReference type="InterPro" id="IPR008979">
    <property type="entry name" value="Galactose-bd-like_sf"/>
</dbReference>
<dbReference type="PANTHER" id="PTHR10963:SF55">
    <property type="entry name" value="GLYCOSIDE HYDROLASE FAMILY 16 PROTEIN"/>
    <property type="match status" value="1"/>
</dbReference>
<sequence length="565" mass="63727">MKMEKKRFSLVILVTVCCMLFASHKVFADTNLVKNWDFEQGEAGWTSRNKGEISSKVSYGNGKYSGVVPATAITNNKASGYIGQVIDVKPNTTYTVSAYAKTDTEGAIGYFTARWFDNNTQGELVKNSSGVAVDQNVNTTRWKKYTFTFHSGSHRKVLLQLVKWSDDERTKKSNIYIDNVEMKAQSNQQSYKEIWRDDFDGTELDKTNWGYELGSIRGFEQQHYVRSKENVFLRDGNLILRATNRAPEDQYANPRNKSRKVIYNSGSVRTHGKKEFLYGRLEVRAKLPKGQGVFPAFWTLGSDFTLDGKIHSAQGHGWPSTGEIDIMELVGEQNPLSRGNRTVYQTLHYGQREKDNGKFAGNGTAYSLPNGTFNDDYHTFAIDWYKDHIDWLVDNKVVRSVRYSDDETARKILNKPQFAQLNLAMGGDWPGPVGQNLAGTEFAIDYVSYSRNAEQEKQAQEYYANAPKLNGVRNVTISKGQIPDLLKGITATPGYQVDYSIDNEQSFQDKGGNTSVDLLVKGQAEKNKIAQLKPGVYNIHYSAYSSNMTYESKVARKTVTLTITE</sequence>
<dbReference type="InterPro" id="IPR000757">
    <property type="entry name" value="Beta-glucanase-like"/>
</dbReference>